<sequence length="1350" mass="147823">MTTEGFIRKARIAQPRMPGGEINLQPPPEVSRSIPGGLMQKLMPVVMVVAMIGMMSMMVATGRRQLSPQMFIFPLMMLMSMAGMSVHGGGRASKSAELNEERKDYLRYLVQTRDEVHETAIAQRKSTTWSQPDPSRLITLIGTRRMWERRTNDADFCHVRLGLGSQRLASRLMAPQTAPLEDLEPVTSVALRRFVRTHSVVHDMPTAVSLRGFPCIGFDGDRSEVRSLIRSLIMQICTFHGPDHVLVAIITSDVEGEAWSWAKWLPHCQHPTERDGLGPVRMIYDSLHDFETSMPDLSERGRFARSAPVMAGRQQILLVLDDGYVSGDEKCVSDAGLDSVTVIDVCPGSNSLSRRGLQLAVENGAVGAQAANGLEEFAKADNASVAEAEVFARRMSRYRTATAAQMLSLEQETTTVSDPGLMPLLGIHDAGSLDPNVTWRPRSSRERLRVPIGLAADGSPLEIDIKEAAEFGMGPHGLCIGATGSGKSEFLRTLVLSMIITHSADSLNLVLVDFKGGATFLGLDTAPQVAAVITNLEEEGDLVDRMGDAIKGEMNRRQELLRSAGNFVNVAFYEAARMNGATNAQTGLPLDPFPALFIVVDEFSELLSQRPDFADLFVMVGRLGRSLRVHLLLASQRLEEGKLKGLDSHLSYRIGLKTFSAAESRTVLGVPDAYHLPAIPGSGFLKCDSDEPRRFNASYVSGPYVPKRGGPKTVEVAKSVYGDVRPKMFTAAEVPVELPPEPEVLELEEPEDETVDESHLMKDGKRITLLEMCVSRLVGHGSLAHEVWLPPLNESPTVDMLLPQDFDWRDDSKRFGNLVIPIGTVDRPYDQRRDNLYIDVSGAAGNVAIVGGPQSGKSNALQTLIMSASVLHTPEQVQFYCLDFGGGKLSGLANLPHVGSVATRLEPDRVRRTIAEMLTLIRQREERFRALGIDSMREFRRRKTAALAAPPGTPDPLADDKFGDVFLIIDGWAAAKDEDESLQPKVQSLATQGLSYGVHLILATNRWADIRAAIKDAIGTRVELRLGDPMESEMGKQVAKVVPKNKPGRGVNVEQLHMLIGLPRMDSQTTDENISEAVRSSVEEIKAVSKPGAFAPEVRMLPEQVHRDSLLGQIPAADRTPTKALIGINENELAPVFIDFNSQQHFMAFADPECGKTTLLRNIVASIMENNTPDQAKILLLDYRRTMLGVVSDEYLITYCSSIDQTKAVVGAMANKLKERLPGVGVTQQQLRDRSWWSGAEYYIIVDDYDLVATNPNPLLPLVDYLGQGKDVGLHLIVTRRSGGVGRAIYDPVLGRLKDLTTDALLMSGNKDEGAVLAGIKMSAMPPGRGTYITRAGGNQLIQIAYLPPI</sequence>
<comment type="subcellular location">
    <subcellularLocation>
        <location evidence="1">Cell membrane</location>
        <topology evidence="1">Multi-pass membrane protein</topology>
    </subcellularLocation>
</comment>
<dbReference type="Pfam" id="PF01580">
    <property type="entry name" value="FtsK_SpoIIIE"/>
    <property type="match status" value="2"/>
</dbReference>
<feature type="domain" description="FtsK" evidence="11">
    <location>
        <begin position="1133"/>
        <end position="1315"/>
    </location>
</feature>
<evidence type="ECO:0000256" key="7">
    <source>
        <dbReference type="ARBA" id="ARBA00022989"/>
    </source>
</evidence>
<dbReference type="GO" id="GO:0051301">
    <property type="term" value="P:cell division"/>
    <property type="evidence" value="ECO:0007669"/>
    <property type="project" value="UniProtKB-KW"/>
</dbReference>
<dbReference type="PROSITE" id="PS50901">
    <property type="entry name" value="FTSK"/>
    <property type="match status" value="3"/>
</dbReference>
<evidence type="ECO:0000256" key="6">
    <source>
        <dbReference type="ARBA" id="ARBA00022840"/>
    </source>
</evidence>
<evidence type="ECO:0000256" key="9">
    <source>
        <dbReference type="PROSITE-ProRule" id="PRU00289"/>
    </source>
</evidence>
<evidence type="ECO:0000313" key="12">
    <source>
        <dbReference type="EMBL" id="ADG98929.1"/>
    </source>
</evidence>
<feature type="binding site" evidence="9">
    <location>
        <begin position="1150"/>
        <end position="1157"/>
    </location>
    <ligand>
        <name>ATP</name>
        <dbReference type="ChEBI" id="CHEBI:30616"/>
    </ligand>
</feature>
<gene>
    <name evidence="12" type="ordered locus">Srot_2492</name>
</gene>
<dbReference type="KEGG" id="srt:Srot_2492"/>
<dbReference type="InterPro" id="IPR023837">
    <property type="entry name" value="EccCb-like_Actinobacteria"/>
</dbReference>
<dbReference type="SMART" id="SM00382">
    <property type="entry name" value="AAA"/>
    <property type="match status" value="2"/>
</dbReference>
<keyword evidence="4" id="KW-0677">Repeat</keyword>
<keyword evidence="3 10" id="KW-0812">Transmembrane</keyword>
<feature type="domain" description="FtsK" evidence="11">
    <location>
        <begin position="458"/>
        <end position="665"/>
    </location>
</feature>
<dbReference type="EMBL" id="CP001958">
    <property type="protein sequence ID" value="ADG98929.1"/>
    <property type="molecule type" value="Genomic_DNA"/>
</dbReference>
<feature type="domain" description="FtsK" evidence="11">
    <location>
        <begin position="833"/>
        <end position="1033"/>
    </location>
</feature>
<evidence type="ECO:0000256" key="4">
    <source>
        <dbReference type="ARBA" id="ARBA00022737"/>
    </source>
</evidence>
<evidence type="ECO:0000256" key="8">
    <source>
        <dbReference type="ARBA" id="ARBA00023136"/>
    </source>
</evidence>
<proteinExistence type="predicted"/>
<evidence type="ECO:0000313" key="13">
    <source>
        <dbReference type="Proteomes" id="UP000002247"/>
    </source>
</evidence>
<dbReference type="eggNOG" id="COG1674">
    <property type="taxonomic scope" value="Bacteria"/>
</dbReference>
<keyword evidence="2" id="KW-1003">Cell membrane</keyword>
<keyword evidence="12" id="KW-0132">Cell division</keyword>
<dbReference type="GO" id="GO:0005886">
    <property type="term" value="C:plasma membrane"/>
    <property type="evidence" value="ECO:0007669"/>
    <property type="project" value="UniProtKB-SubCell"/>
</dbReference>
<reference evidence="12 13" key="1">
    <citation type="journal article" date="2010" name="Stand. Genomic Sci.">
        <title>Complete genome sequence of Segniliparus rotundus type strain (CDC 1076).</title>
        <authorList>
            <person name="Sikorski J."/>
            <person name="Lapidus A."/>
            <person name="Copeland A."/>
            <person name="Misra M."/>
            <person name="Glavina Del Rio T."/>
            <person name="Nolan M."/>
            <person name="Lucas S."/>
            <person name="Chen F."/>
            <person name="Tice H."/>
            <person name="Cheng J.F."/>
            <person name="Jando M."/>
            <person name="Schneider S."/>
            <person name="Bruce D."/>
            <person name="Goodwin L."/>
            <person name="Pitluck S."/>
            <person name="Liolios K."/>
            <person name="Mikhailova N."/>
            <person name="Pati A."/>
            <person name="Ivanova N."/>
            <person name="Mavromatis K."/>
            <person name="Chen A."/>
            <person name="Palaniappan K."/>
            <person name="Chertkov O."/>
            <person name="Land M."/>
            <person name="Hauser L."/>
            <person name="Chang Y.J."/>
            <person name="Jeffries C.D."/>
            <person name="Brettin T."/>
            <person name="Detter J.C."/>
            <person name="Han C."/>
            <person name="Rohde M."/>
            <person name="Goker M."/>
            <person name="Bristow J."/>
            <person name="Eisen J.A."/>
            <person name="Markowitz V."/>
            <person name="Hugenholtz P."/>
            <person name="Kyrpides N.C."/>
            <person name="Klenk H.P."/>
        </authorList>
    </citation>
    <scope>NUCLEOTIDE SEQUENCE [LARGE SCALE GENOMIC DNA]</scope>
    <source>
        <strain evidence="13">ATCC BAA-972 / CDC 1076 / CIP 108378 / DSM 44985 / JCM 13578</strain>
    </source>
</reference>
<dbReference type="SUPFAM" id="SSF52540">
    <property type="entry name" value="P-loop containing nucleoside triphosphate hydrolases"/>
    <property type="match status" value="3"/>
</dbReference>
<keyword evidence="8 10" id="KW-0472">Membrane</keyword>
<protein>
    <submittedName>
        <fullName evidence="12">Cell division FtsK/SpoIIIE</fullName>
    </submittedName>
</protein>
<dbReference type="Proteomes" id="UP000002247">
    <property type="component" value="Chromosome"/>
</dbReference>
<keyword evidence="7 10" id="KW-1133">Transmembrane helix</keyword>
<dbReference type="InterPro" id="IPR050206">
    <property type="entry name" value="FtsK/SpoIIIE/SftA"/>
</dbReference>
<keyword evidence="12" id="KW-0131">Cell cycle</keyword>
<keyword evidence="5 9" id="KW-0547">Nucleotide-binding</keyword>
<accession>D6ZBH7</accession>
<dbReference type="GO" id="GO:0003677">
    <property type="term" value="F:DNA binding"/>
    <property type="evidence" value="ECO:0007669"/>
    <property type="project" value="InterPro"/>
</dbReference>
<dbReference type="NCBIfam" id="TIGR03924">
    <property type="entry name" value="T7SS_EccC_a"/>
    <property type="match status" value="1"/>
</dbReference>
<dbReference type="InterPro" id="IPR002543">
    <property type="entry name" value="FtsK_dom"/>
</dbReference>
<organism evidence="12 13">
    <name type="scientific">Segniliparus rotundus (strain ATCC BAA-972 / CDC 1076 / CIP 108378 / DSM 44985 / JCM 13578)</name>
    <dbReference type="NCBI Taxonomy" id="640132"/>
    <lineage>
        <taxon>Bacteria</taxon>
        <taxon>Bacillati</taxon>
        <taxon>Actinomycetota</taxon>
        <taxon>Actinomycetes</taxon>
        <taxon>Mycobacteriales</taxon>
        <taxon>Segniliparaceae</taxon>
        <taxon>Segniliparus</taxon>
    </lineage>
</organism>
<dbReference type="InterPro" id="IPR003593">
    <property type="entry name" value="AAA+_ATPase"/>
</dbReference>
<keyword evidence="6 9" id="KW-0067">ATP-binding</keyword>
<evidence type="ECO:0000256" key="3">
    <source>
        <dbReference type="ARBA" id="ARBA00022692"/>
    </source>
</evidence>
<evidence type="ECO:0000256" key="2">
    <source>
        <dbReference type="ARBA" id="ARBA00022475"/>
    </source>
</evidence>
<dbReference type="Gene3D" id="3.40.50.300">
    <property type="entry name" value="P-loop containing nucleotide triphosphate hydrolases"/>
    <property type="match status" value="3"/>
</dbReference>
<dbReference type="STRING" id="640132.Srot_2492"/>
<dbReference type="PANTHER" id="PTHR22683">
    <property type="entry name" value="SPORULATION PROTEIN RELATED"/>
    <property type="match status" value="1"/>
</dbReference>
<evidence type="ECO:0000256" key="10">
    <source>
        <dbReference type="SAM" id="Phobius"/>
    </source>
</evidence>
<dbReference type="PANTHER" id="PTHR22683:SF1">
    <property type="entry name" value="TYPE VII SECRETION SYSTEM PROTEIN ESSC"/>
    <property type="match status" value="1"/>
</dbReference>
<name>D6ZBH7_SEGRD</name>
<evidence type="ECO:0000256" key="1">
    <source>
        <dbReference type="ARBA" id="ARBA00004651"/>
    </source>
</evidence>
<dbReference type="HOGENOM" id="CLU_003134_1_0_11"/>
<dbReference type="RefSeq" id="WP_013139379.1">
    <property type="nucleotide sequence ID" value="NC_014168.1"/>
</dbReference>
<feature type="transmembrane region" description="Helical" evidence="10">
    <location>
        <begin position="42"/>
        <end position="59"/>
    </location>
</feature>
<evidence type="ECO:0000259" key="11">
    <source>
        <dbReference type="PROSITE" id="PS50901"/>
    </source>
</evidence>
<dbReference type="InterPro" id="IPR027417">
    <property type="entry name" value="P-loop_NTPase"/>
</dbReference>
<evidence type="ECO:0000256" key="5">
    <source>
        <dbReference type="ARBA" id="ARBA00022741"/>
    </source>
</evidence>
<dbReference type="NCBIfam" id="TIGR03925">
    <property type="entry name" value="T7SS_EccC_b"/>
    <property type="match status" value="1"/>
</dbReference>
<dbReference type="InterPro" id="IPR023836">
    <property type="entry name" value="EccCa-like_Actinobacteria"/>
</dbReference>
<dbReference type="OrthoDB" id="9807790at2"/>
<feature type="binding site" evidence="9">
    <location>
        <begin position="481"/>
        <end position="488"/>
    </location>
    <ligand>
        <name>ATP</name>
        <dbReference type="ChEBI" id="CHEBI:30616"/>
    </ligand>
</feature>
<dbReference type="GO" id="GO:0005524">
    <property type="term" value="F:ATP binding"/>
    <property type="evidence" value="ECO:0007669"/>
    <property type="project" value="UniProtKB-UniRule"/>
</dbReference>
<keyword evidence="13" id="KW-1185">Reference proteome</keyword>
<feature type="binding site" evidence="9">
    <location>
        <begin position="851"/>
        <end position="858"/>
    </location>
    <ligand>
        <name>ATP</name>
        <dbReference type="ChEBI" id="CHEBI:30616"/>
    </ligand>
</feature>